<evidence type="ECO:0000313" key="1">
    <source>
        <dbReference type="EMBL" id="KAF6447752.1"/>
    </source>
</evidence>
<protein>
    <submittedName>
        <fullName evidence="1">Uncharacterized protein</fullName>
    </submittedName>
</protein>
<comment type="caution">
    <text evidence="1">The sequence shown here is derived from an EMBL/GenBank/DDBJ whole genome shotgun (WGS) entry which is preliminary data.</text>
</comment>
<gene>
    <name evidence="1" type="ORF">HJG63_012125</name>
</gene>
<sequence>MTLQATARSHRKDVKQSSHSVIYIFKIQLWLLGREWFVWGSSGSRKLRSGCLHGTGERPCLLRGSGSGSHACPATAGGVSASASVLTSTTKAAWPPSPFQLYSFLRPFLFRIKHIWFPTKLF</sequence>
<name>A0A7J8FKS6_ROUAE</name>
<dbReference type="EMBL" id="JACASE010000007">
    <property type="protein sequence ID" value="KAF6447752.1"/>
    <property type="molecule type" value="Genomic_DNA"/>
</dbReference>
<dbReference type="Proteomes" id="UP000593571">
    <property type="component" value="Unassembled WGS sequence"/>
</dbReference>
<dbReference type="AlphaFoldDB" id="A0A7J8FKS6"/>
<accession>A0A7J8FKS6</accession>
<evidence type="ECO:0000313" key="2">
    <source>
        <dbReference type="Proteomes" id="UP000593571"/>
    </source>
</evidence>
<organism evidence="1 2">
    <name type="scientific">Rousettus aegyptiacus</name>
    <name type="common">Egyptian fruit bat</name>
    <name type="synonym">Pteropus aegyptiacus</name>
    <dbReference type="NCBI Taxonomy" id="9407"/>
    <lineage>
        <taxon>Eukaryota</taxon>
        <taxon>Metazoa</taxon>
        <taxon>Chordata</taxon>
        <taxon>Craniata</taxon>
        <taxon>Vertebrata</taxon>
        <taxon>Euteleostomi</taxon>
        <taxon>Mammalia</taxon>
        <taxon>Eutheria</taxon>
        <taxon>Laurasiatheria</taxon>
        <taxon>Chiroptera</taxon>
        <taxon>Yinpterochiroptera</taxon>
        <taxon>Pteropodoidea</taxon>
        <taxon>Pteropodidae</taxon>
        <taxon>Rousettinae</taxon>
        <taxon>Rousettus</taxon>
    </lineage>
</organism>
<proteinExistence type="predicted"/>
<reference evidence="1 2" key="1">
    <citation type="journal article" date="2020" name="Nature">
        <title>Six reference-quality genomes reveal evolution of bat adaptations.</title>
        <authorList>
            <person name="Jebb D."/>
            <person name="Huang Z."/>
            <person name="Pippel M."/>
            <person name="Hughes G.M."/>
            <person name="Lavrichenko K."/>
            <person name="Devanna P."/>
            <person name="Winkler S."/>
            <person name="Jermiin L.S."/>
            <person name="Skirmuntt E.C."/>
            <person name="Katzourakis A."/>
            <person name="Burkitt-Gray L."/>
            <person name="Ray D.A."/>
            <person name="Sullivan K.A.M."/>
            <person name="Roscito J.G."/>
            <person name="Kirilenko B.M."/>
            <person name="Davalos L.M."/>
            <person name="Corthals A.P."/>
            <person name="Power M.L."/>
            <person name="Jones G."/>
            <person name="Ransome R.D."/>
            <person name="Dechmann D.K.N."/>
            <person name="Locatelli A.G."/>
            <person name="Puechmaille S.J."/>
            <person name="Fedrigo O."/>
            <person name="Jarvis E.D."/>
            <person name="Hiller M."/>
            <person name="Vernes S.C."/>
            <person name="Myers E.W."/>
            <person name="Teeling E.C."/>
        </authorList>
    </citation>
    <scope>NUCLEOTIDE SEQUENCE [LARGE SCALE GENOMIC DNA]</scope>
    <source>
        <strain evidence="1">MRouAeg1</strain>
        <tissue evidence="1">Muscle</tissue>
    </source>
</reference>
<keyword evidence="2" id="KW-1185">Reference proteome</keyword>